<evidence type="ECO:0000256" key="8">
    <source>
        <dbReference type="ARBA" id="ARBA00032824"/>
    </source>
</evidence>
<protein>
    <recommendedName>
        <fullName evidence="2">thioredoxin-dependent peroxiredoxin</fullName>
        <ecNumber evidence="2">1.11.1.24</ecNumber>
    </recommendedName>
    <alternativeName>
        <fullName evidence="8">Thioredoxin peroxidase</fullName>
    </alternativeName>
    <alternativeName>
        <fullName evidence="10">Thioredoxin-dependent peroxiredoxin Bcp</fullName>
    </alternativeName>
</protein>
<dbReference type="SUPFAM" id="SSF52833">
    <property type="entry name" value="Thioredoxin-like"/>
    <property type="match status" value="1"/>
</dbReference>
<dbReference type="InterPro" id="IPR000866">
    <property type="entry name" value="AhpC/TSA"/>
</dbReference>
<evidence type="ECO:0000256" key="5">
    <source>
        <dbReference type="ARBA" id="ARBA00023002"/>
    </source>
</evidence>
<evidence type="ECO:0000313" key="15">
    <source>
        <dbReference type="Proteomes" id="UP000192333"/>
    </source>
</evidence>
<feature type="signal peptide" evidence="12">
    <location>
        <begin position="1"/>
        <end position="19"/>
    </location>
</feature>
<dbReference type="GO" id="GO:0008379">
    <property type="term" value="F:thioredoxin peroxidase activity"/>
    <property type="evidence" value="ECO:0007669"/>
    <property type="project" value="TreeGrafter"/>
</dbReference>
<dbReference type="STRING" id="758820.SAMN00777080_4048"/>
<dbReference type="InterPro" id="IPR050924">
    <property type="entry name" value="Peroxiredoxin_BCP/PrxQ"/>
</dbReference>
<dbReference type="GO" id="GO:0045454">
    <property type="term" value="P:cell redox homeostasis"/>
    <property type="evidence" value="ECO:0007669"/>
    <property type="project" value="TreeGrafter"/>
</dbReference>
<sequence>MKFISMAIFSFFLMGNLWAQDKNTKSVKEAKGLEVGATVPSFEAIDQNGKTQKLDDLLKEGPVVLVFYRGQWCPICNRHLSALNDSLNAIYEKGAKVVAISPERPEYIRQTIEKTNAGFTLLYDEGYRISESFDVAFLPDFATRASYNTALKADLKDAHSDDSQRLPIPATFIINQDKKVVWRHFDPNYRNRASVNDILMVLSR</sequence>
<comment type="catalytic activity">
    <reaction evidence="11">
        <text>a hydroperoxide + [thioredoxin]-dithiol = an alcohol + [thioredoxin]-disulfide + H2O</text>
        <dbReference type="Rhea" id="RHEA:62620"/>
        <dbReference type="Rhea" id="RHEA-COMP:10698"/>
        <dbReference type="Rhea" id="RHEA-COMP:10700"/>
        <dbReference type="ChEBI" id="CHEBI:15377"/>
        <dbReference type="ChEBI" id="CHEBI:29950"/>
        <dbReference type="ChEBI" id="CHEBI:30879"/>
        <dbReference type="ChEBI" id="CHEBI:35924"/>
        <dbReference type="ChEBI" id="CHEBI:50058"/>
        <dbReference type="EC" id="1.11.1.24"/>
    </reaction>
</comment>
<gene>
    <name evidence="14" type="ORF">SAMN00777080_4048</name>
</gene>
<evidence type="ECO:0000256" key="12">
    <source>
        <dbReference type="SAM" id="SignalP"/>
    </source>
</evidence>
<organism evidence="14 15">
    <name type="scientific">Aquiflexum balticum DSM 16537</name>
    <dbReference type="NCBI Taxonomy" id="758820"/>
    <lineage>
        <taxon>Bacteria</taxon>
        <taxon>Pseudomonadati</taxon>
        <taxon>Bacteroidota</taxon>
        <taxon>Cytophagia</taxon>
        <taxon>Cytophagales</taxon>
        <taxon>Cyclobacteriaceae</taxon>
        <taxon>Aquiflexum</taxon>
    </lineage>
</organism>
<keyword evidence="15" id="KW-1185">Reference proteome</keyword>
<dbReference type="RefSeq" id="WP_157370233.1">
    <property type="nucleotide sequence ID" value="NZ_LT838813.1"/>
</dbReference>
<dbReference type="InterPro" id="IPR036249">
    <property type="entry name" value="Thioredoxin-like_sf"/>
</dbReference>
<keyword evidence="12" id="KW-0732">Signal</keyword>
<keyword evidence="7" id="KW-0676">Redox-active center</keyword>
<dbReference type="PANTHER" id="PTHR42801:SF7">
    <property type="entry name" value="SLL1159 PROTEIN"/>
    <property type="match status" value="1"/>
</dbReference>
<dbReference type="PANTHER" id="PTHR42801">
    <property type="entry name" value="THIOREDOXIN-DEPENDENT PEROXIDE REDUCTASE"/>
    <property type="match status" value="1"/>
</dbReference>
<evidence type="ECO:0000256" key="6">
    <source>
        <dbReference type="ARBA" id="ARBA00023157"/>
    </source>
</evidence>
<evidence type="ECO:0000313" key="14">
    <source>
        <dbReference type="EMBL" id="SMD45398.1"/>
    </source>
</evidence>
<dbReference type="EMBL" id="LT838813">
    <property type="protein sequence ID" value="SMD45398.1"/>
    <property type="molecule type" value="Genomic_DNA"/>
</dbReference>
<feature type="chain" id="PRO_5013162184" description="thioredoxin-dependent peroxiredoxin" evidence="12">
    <location>
        <begin position="20"/>
        <end position="204"/>
    </location>
</feature>
<evidence type="ECO:0000256" key="2">
    <source>
        <dbReference type="ARBA" id="ARBA00013017"/>
    </source>
</evidence>
<dbReference type="GO" id="GO:0034599">
    <property type="term" value="P:cellular response to oxidative stress"/>
    <property type="evidence" value="ECO:0007669"/>
    <property type="project" value="TreeGrafter"/>
</dbReference>
<dbReference type="AlphaFoldDB" id="A0A1W2H9M5"/>
<accession>A0A1W2H9M5</accession>
<dbReference type="EC" id="1.11.1.24" evidence="2"/>
<feature type="domain" description="Thioredoxin" evidence="13">
    <location>
        <begin position="33"/>
        <end position="204"/>
    </location>
</feature>
<keyword evidence="3" id="KW-0575">Peroxidase</keyword>
<keyword evidence="4" id="KW-0049">Antioxidant</keyword>
<reference evidence="15" key="1">
    <citation type="submission" date="2017-04" db="EMBL/GenBank/DDBJ databases">
        <authorList>
            <person name="Varghese N."/>
            <person name="Submissions S."/>
        </authorList>
    </citation>
    <scope>NUCLEOTIDE SEQUENCE [LARGE SCALE GENOMIC DNA]</scope>
    <source>
        <strain evidence="15">DSM 16537</strain>
    </source>
</reference>
<proteinExistence type="inferred from homology"/>
<dbReference type="Proteomes" id="UP000192333">
    <property type="component" value="Chromosome I"/>
</dbReference>
<name>A0A1W2H9M5_9BACT</name>
<comment type="function">
    <text evidence="1">Thiol-specific peroxidase that catalyzes the reduction of hydrogen peroxide and organic hydroperoxides to water and alcohols, respectively. Plays a role in cell protection against oxidative stress by detoxifying peroxides and as sensor of hydrogen peroxide-mediated signaling events.</text>
</comment>
<dbReference type="Gene3D" id="3.40.30.10">
    <property type="entry name" value="Glutaredoxin"/>
    <property type="match status" value="1"/>
</dbReference>
<evidence type="ECO:0000256" key="3">
    <source>
        <dbReference type="ARBA" id="ARBA00022559"/>
    </source>
</evidence>
<dbReference type="GO" id="GO:0005737">
    <property type="term" value="C:cytoplasm"/>
    <property type="evidence" value="ECO:0007669"/>
    <property type="project" value="TreeGrafter"/>
</dbReference>
<dbReference type="InterPro" id="IPR013766">
    <property type="entry name" value="Thioredoxin_domain"/>
</dbReference>
<evidence type="ECO:0000256" key="11">
    <source>
        <dbReference type="ARBA" id="ARBA00049091"/>
    </source>
</evidence>
<dbReference type="PROSITE" id="PS51352">
    <property type="entry name" value="THIOREDOXIN_2"/>
    <property type="match status" value="1"/>
</dbReference>
<keyword evidence="6" id="KW-1015">Disulfide bond</keyword>
<evidence type="ECO:0000256" key="10">
    <source>
        <dbReference type="ARBA" id="ARBA00042639"/>
    </source>
</evidence>
<evidence type="ECO:0000259" key="13">
    <source>
        <dbReference type="PROSITE" id="PS51352"/>
    </source>
</evidence>
<dbReference type="Pfam" id="PF00578">
    <property type="entry name" value="AhpC-TSA"/>
    <property type="match status" value="1"/>
</dbReference>
<dbReference type="OrthoDB" id="9809746at2"/>
<comment type="similarity">
    <text evidence="9">Belongs to the peroxiredoxin family. BCP/PrxQ subfamily.</text>
</comment>
<keyword evidence="5" id="KW-0560">Oxidoreductase</keyword>
<dbReference type="CDD" id="cd02970">
    <property type="entry name" value="PRX_like2"/>
    <property type="match status" value="1"/>
</dbReference>
<evidence type="ECO:0000256" key="9">
    <source>
        <dbReference type="ARBA" id="ARBA00038489"/>
    </source>
</evidence>
<evidence type="ECO:0000256" key="1">
    <source>
        <dbReference type="ARBA" id="ARBA00003330"/>
    </source>
</evidence>
<evidence type="ECO:0000256" key="7">
    <source>
        <dbReference type="ARBA" id="ARBA00023284"/>
    </source>
</evidence>
<evidence type="ECO:0000256" key="4">
    <source>
        <dbReference type="ARBA" id="ARBA00022862"/>
    </source>
</evidence>